<feature type="domain" description="Spore protein YkvP/CgeB glycosyl transferase-like" evidence="6">
    <location>
        <begin position="712"/>
        <end position="850"/>
    </location>
</feature>
<dbReference type="EMBL" id="CP092488">
    <property type="protein sequence ID" value="UMB69027.1"/>
    <property type="molecule type" value="Genomic_DNA"/>
</dbReference>
<evidence type="ECO:0000259" key="5">
    <source>
        <dbReference type="Pfam" id="PF13439"/>
    </source>
</evidence>
<organism evidence="7 8">
    <name type="scientific">Mycobacterium paraterrae</name>
    <dbReference type="NCBI Taxonomy" id="577492"/>
    <lineage>
        <taxon>Bacteria</taxon>
        <taxon>Bacillati</taxon>
        <taxon>Actinomycetota</taxon>
        <taxon>Actinomycetes</taxon>
        <taxon>Mycobacteriales</taxon>
        <taxon>Mycobacteriaceae</taxon>
        <taxon>Mycobacterium</taxon>
    </lineage>
</organism>
<evidence type="ECO:0000313" key="7">
    <source>
        <dbReference type="EMBL" id="UMB69027.1"/>
    </source>
</evidence>
<dbReference type="RefSeq" id="WP_240260760.1">
    <property type="nucleotide sequence ID" value="NZ_CP092488.2"/>
</dbReference>
<evidence type="ECO:0000256" key="1">
    <source>
        <dbReference type="ARBA" id="ARBA00022676"/>
    </source>
</evidence>
<dbReference type="Pfam" id="PF13439">
    <property type="entry name" value="Glyco_transf_4"/>
    <property type="match status" value="1"/>
</dbReference>
<dbReference type="InterPro" id="IPR001296">
    <property type="entry name" value="Glyco_trans_1"/>
</dbReference>
<dbReference type="Pfam" id="PF13524">
    <property type="entry name" value="Glyco_trans_1_2"/>
    <property type="match status" value="1"/>
</dbReference>
<gene>
    <name evidence="7" type="ORF">MKK62_22035</name>
</gene>
<dbReference type="Proteomes" id="UP001055336">
    <property type="component" value="Chromosome"/>
</dbReference>
<feature type="compositionally biased region" description="Basic and acidic residues" evidence="3">
    <location>
        <begin position="101"/>
        <end position="111"/>
    </location>
</feature>
<keyword evidence="1 7" id="KW-0328">Glycosyltransferase</keyword>
<evidence type="ECO:0000313" key="8">
    <source>
        <dbReference type="Proteomes" id="UP001055336"/>
    </source>
</evidence>
<dbReference type="PANTHER" id="PTHR45947">
    <property type="entry name" value="SULFOQUINOVOSYL TRANSFERASE SQD2"/>
    <property type="match status" value="1"/>
</dbReference>
<dbReference type="GO" id="GO:0016757">
    <property type="term" value="F:glycosyltransferase activity"/>
    <property type="evidence" value="ECO:0007669"/>
    <property type="project" value="UniProtKB-KW"/>
</dbReference>
<dbReference type="Gene3D" id="3.40.50.2000">
    <property type="entry name" value="Glycogen Phosphorylase B"/>
    <property type="match status" value="4"/>
</dbReference>
<evidence type="ECO:0000256" key="3">
    <source>
        <dbReference type="SAM" id="MobiDB-lite"/>
    </source>
</evidence>
<name>A0ABY3VHZ0_9MYCO</name>
<dbReference type="EC" id="2.4.-.-" evidence="7"/>
<keyword evidence="8" id="KW-1185">Reference proteome</keyword>
<dbReference type="CDD" id="cd03823">
    <property type="entry name" value="GT4_ExpE7-like"/>
    <property type="match status" value="1"/>
</dbReference>
<evidence type="ECO:0000259" key="4">
    <source>
        <dbReference type="Pfam" id="PF00534"/>
    </source>
</evidence>
<dbReference type="InterPro" id="IPR055259">
    <property type="entry name" value="YkvP/CgeB_Glyco_trans-like"/>
</dbReference>
<proteinExistence type="predicted"/>
<evidence type="ECO:0000259" key="6">
    <source>
        <dbReference type="Pfam" id="PF13524"/>
    </source>
</evidence>
<feature type="domain" description="Glycosyl transferase family 1" evidence="4">
    <location>
        <begin position="1093"/>
        <end position="1235"/>
    </location>
</feature>
<dbReference type="SUPFAM" id="SSF53756">
    <property type="entry name" value="UDP-Glycosyltransferase/glycogen phosphorylase"/>
    <property type="match status" value="2"/>
</dbReference>
<dbReference type="PANTHER" id="PTHR45947:SF3">
    <property type="entry name" value="SULFOQUINOVOSYL TRANSFERASE SQD2"/>
    <property type="match status" value="1"/>
</dbReference>
<evidence type="ECO:0000256" key="2">
    <source>
        <dbReference type="ARBA" id="ARBA00022679"/>
    </source>
</evidence>
<feature type="domain" description="Glycosyltransferase subfamily 4-like N-terminal" evidence="5">
    <location>
        <begin position="895"/>
        <end position="1083"/>
    </location>
</feature>
<accession>A0ABY3VHZ0</accession>
<reference evidence="7" key="1">
    <citation type="submission" date="2022-08" db="EMBL/GenBank/DDBJ databases">
        <title>Whole genome sequencing of non-tuberculosis mycobacteria type-strains.</title>
        <authorList>
            <person name="Igarashi Y."/>
            <person name="Osugi A."/>
            <person name="Mitarai S."/>
        </authorList>
    </citation>
    <scope>NUCLEOTIDE SEQUENCE</scope>
    <source>
        <strain evidence="7">DSM 45127</strain>
    </source>
</reference>
<dbReference type="InterPro" id="IPR028098">
    <property type="entry name" value="Glyco_trans_4-like_N"/>
</dbReference>
<protein>
    <submittedName>
        <fullName evidence="7">Glycosyltransferase</fullName>
        <ecNumber evidence="7">2.4.-.-</ecNumber>
    </submittedName>
</protein>
<keyword evidence="2 7" id="KW-0808">Transferase</keyword>
<dbReference type="Pfam" id="PF00534">
    <property type="entry name" value="Glycos_transf_1"/>
    <property type="match status" value="1"/>
</dbReference>
<feature type="region of interest" description="Disordered" evidence="3">
    <location>
        <begin position="85"/>
        <end position="123"/>
    </location>
</feature>
<sequence length="1306" mass="144722">MDDAPRRELFDEELYLRTFPDVAQAVRDGLFSSGHHHWTLHGRFEIAAGQRESGPFVLAPIEKGAQNSAAGNDLVADLAAKERPLAVAKPDSTQKNGDSPESVKRTNERGRPGIAEASDAGEHDAQAQFHPALRYAFRAEELVKAGDIEGAAAAIAEAVGAARPSDTGILLFAGDIFSRVHFPPGPLVIKAAQAPLRDAEYDRLISIWTEHCRAGLSEADVESLFLAAKTHLSGGTPSGPLATNNAKLWPFILAAMTGSIRLPIAAQMRIFDHLQETISVESGDTIRSRVWPVLLPALHDYVGVVSVRAMQGGLEDLAALVTEFTALLFREFHEQAVAERLLEVASSLDPALRADPFYRSTYVQVLEGRSANYEIAAYLGSIDEPELTAPNLFLAAYRASTALTVSNPADFLPTLDWLCRLSGEVYEKDPNVVQQAAQLIQGELRRFTDAMIGRTQQRANRGDLSGGRRQRFEILEHGLAVLRSLEATQHLAATPAAVSDEQIRPARILVIGSRNLAQCWLYRVQQKVEFLRMAGYDAVPIDFGSVSLTEIYEQLCFASHAIIFRLPAFTDVLMLTIYAKRLGVKLFYDIDDLIFDDRHFPGPLESYSGLITRDTHTHLAMDNPFFQVAMSAAGDVIVSTQPLADLARELLGPSARVQVHRNMVGLELAATAKLPRLRKDDEKVRIFFGSGTLAHKAEFYESVIPAIARIMDKRPEVELHLVGAFVAPAELARFASRVRIEPAGKTYGDYVDLVREADINIAVMEDSIAVDCKSELKWFEAGIFGIPSVVSPSRNYADVLANGKDVIFARTTKEWHDELLRLVDKPALRKRIGAEAKRKIEQDYTWRSGVDSLSSVLGLGAPRAAAQHRRTRLLFVNVFFWPQSIGGATRILEDSVRYISEHYPDEFELYVLCADESPDPRRPYHIEQYWYGAAMVTRISVPRRPWSDHEDARVESFVRRFVREYQIDLAHVHCVQLLTAAALRALCDSGVPTVVTVHDAWWLSVSQFLFSPRGEVIAPGWAEWAASELVGADSEERAKLLARRLDLMALLGRASRVLAVSESFAEVYRAAGLATVGVNENGVTELPALPERRHRHDGAPIVIGFVGGMSAHKGYDLLREVVRETSLPHLEFLIVDHAMDFESSRRSRWGESLVRFVGRYPQTRVHELYAEMDILAAPSLWPESFGLVTREALLAGVPVIASDRGDVGRHVRPGIDGWIVDVTTPQALHDLLARLDRGEETVPVVSLELSFRRPSDQVEELVTLYVGGHEKLPTGGHESARSRPIRTAHRRIRKCPQAAMNLPRPT</sequence>
<dbReference type="InterPro" id="IPR050194">
    <property type="entry name" value="Glycosyltransferase_grp1"/>
</dbReference>